<dbReference type="Pfam" id="PF04166">
    <property type="entry name" value="PdxA"/>
    <property type="match status" value="1"/>
</dbReference>
<dbReference type="Proteomes" id="UP000244925">
    <property type="component" value="Unassembled WGS sequence"/>
</dbReference>
<dbReference type="GO" id="GO:0016491">
    <property type="term" value="F:oxidoreductase activity"/>
    <property type="evidence" value="ECO:0007669"/>
    <property type="project" value="UniProtKB-KW"/>
</dbReference>
<gene>
    <name evidence="4" type="primary">pdxA</name>
    <name evidence="4" type="ORF">C5O25_03900</name>
</gene>
<dbReference type="Gene3D" id="3.40.718.10">
    <property type="entry name" value="Isopropylmalate Dehydrogenase"/>
    <property type="match status" value="1"/>
</dbReference>
<evidence type="ECO:0000256" key="1">
    <source>
        <dbReference type="ARBA" id="ARBA00022723"/>
    </source>
</evidence>
<evidence type="ECO:0000256" key="3">
    <source>
        <dbReference type="ARBA" id="ARBA00023027"/>
    </source>
</evidence>
<dbReference type="SUPFAM" id="SSF53659">
    <property type="entry name" value="Isocitrate/Isopropylmalate dehydrogenase-like"/>
    <property type="match status" value="1"/>
</dbReference>
<keyword evidence="3" id="KW-0520">NAD</keyword>
<keyword evidence="5" id="KW-1185">Reference proteome</keyword>
<dbReference type="PANTHER" id="PTHR30004">
    <property type="entry name" value="4-HYDROXYTHREONINE-4-PHOSPHATE DEHYDROGENASE"/>
    <property type="match status" value="1"/>
</dbReference>
<keyword evidence="1" id="KW-0479">Metal-binding</keyword>
<evidence type="ECO:0000313" key="4">
    <source>
        <dbReference type="EMBL" id="PWB08679.1"/>
    </source>
</evidence>
<protein>
    <submittedName>
        <fullName evidence="4">4-hydroxythreonine-4-phosphate dehydrogenase PdxA</fullName>
    </submittedName>
</protein>
<dbReference type="RefSeq" id="WP_107035425.1">
    <property type="nucleotide sequence ID" value="NZ_CAONGC010000012.1"/>
</dbReference>
<sequence length="370" mass="40245">MADNNKLKIGITHGDINGIGYEVIMKALEDEAILELCTPVVYGSAKIAAFYRKALELPTLPLNQVQQASEARDGHYNIINVVGEDTKVEPGQPTRTAGEAAMAALERAVADLKSGQIDVLVTAPINKHEMQSDTFHFPGHTEYLESSLGEPGEKALMVMCSEAPVLRVALLTTHTPIARVAQTVTAEAVTEKIKALDASLRRDFGVVRPRIAVLALNPHAGDQGLLGSEEQTAIIPAIEAVRKERIEAFGPYAADGFFGNGLFSRFDGVLAMYHDQGLAPFKTIAMNRGVNLTAGLPYVRTSPDHGTAYDIAGRGTASPESMREAIYRAIDTYRCRASYDEAHANPLRKQYVEKNKKDNVVLDLTRTDDK</sequence>
<dbReference type="EMBL" id="PUBV01000005">
    <property type="protein sequence ID" value="PWB08679.1"/>
    <property type="molecule type" value="Genomic_DNA"/>
</dbReference>
<organism evidence="4 5">
    <name type="scientific">Paramuribaculum intestinale</name>
    <dbReference type="NCBI Taxonomy" id="2094151"/>
    <lineage>
        <taxon>Bacteria</taxon>
        <taxon>Pseudomonadati</taxon>
        <taxon>Bacteroidota</taxon>
        <taxon>Bacteroidia</taxon>
        <taxon>Bacteroidales</taxon>
        <taxon>Muribaculaceae</taxon>
        <taxon>Paramuribaculum</taxon>
    </lineage>
</organism>
<dbReference type="PANTHER" id="PTHR30004:SF6">
    <property type="entry name" value="D-THREONATE 4-PHOSPHATE DEHYDROGENASE"/>
    <property type="match status" value="1"/>
</dbReference>
<dbReference type="GO" id="GO:0046872">
    <property type="term" value="F:metal ion binding"/>
    <property type="evidence" value="ECO:0007669"/>
    <property type="project" value="UniProtKB-KW"/>
</dbReference>
<evidence type="ECO:0000313" key="5">
    <source>
        <dbReference type="Proteomes" id="UP000244925"/>
    </source>
</evidence>
<dbReference type="GO" id="GO:0051287">
    <property type="term" value="F:NAD binding"/>
    <property type="evidence" value="ECO:0007669"/>
    <property type="project" value="InterPro"/>
</dbReference>
<dbReference type="GeneID" id="93425583"/>
<comment type="caution">
    <text evidence="4">The sequence shown here is derived from an EMBL/GenBank/DDBJ whole genome shotgun (WGS) entry which is preliminary data.</text>
</comment>
<proteinExistence type="predicted"/>
<accession>A0A2V1J0Q7</accession>
<reference evidence="5" key="1">
    <citation type="submission" date="2018-02" db="EMBL/GenBank/DDBJ databases">
        <authorList>
            <person name="Clavel T."/>
            <person name="Strowig T."/>
        </authorList>
    </citation>
    <scope>NUCLEOTIDE SEQUENCE [LARGE SCALE GENOMIC DNA]</scope>
    <source>
        <strain evidence="5">DSM 100764</strain>
    </source>
</reference>
<dbReference type="AlphaFoldDB" id="A0A2V1J0Q7"/>
<dbReference type="NCBIfam" id="TIGR00557">
    <property type="entry name" value="pdxA"/>
    <property type="match status" value="1"/>
</dbReference>
<keyword evidence="2" id="KW-0560">Oxidoreductase</keyword>
<name>A0A2V1J0Q7_9BACT</name>
<dbReference type="InterPro" id="IPR005255">
    <property type="entry name" value="PdxA_fam"/>
</dbReference>
<evidence type="ECO:0000256" key="2">
    <source>
        <dbReference type="ARBA" id="ARBA00023002"/>
    </source>
</evidence>